<keyword evidence="2" id="KW-1185">Reference proteome</keyword>
<dbReference type="Pfam" id="PF20901">
    <property type="entry name" value="Sf6_terminase"/>
    <property type="match status" value="1"/>
</dbReference>
<dbReference type="OrthoDB" id="7573036at2"/>
<dbReference type="AlphaFoldDB" id="A0A5B8LGV5"/>
<proteinExistence type="predicted"/>
<dbReference type="KEGG" id="spai:FPZ24_08215"/>
<name>A0A5B8LGV5_9SPHN</name>
<reference evidence="1 2" key="1">
    <citation type="submission" date="2019-07" db="EMBL/GenBank/DDBJ databases">
        <title>Full genome sequence of Sphingomonas sp. 4R-6-7(HKS19).</title>
        <authorList>
            <person name="Im W.-T."/>
        </authorList>
    </citation>
    <scope>NUCLEOTIDE SEQUENCE [LARGE SCALE GENOMIC DNA]</scope>
    <source>
        <strain evidence="1 2">HKS19</strain>
    </source>
</reference>
<sequence length="151" mass="16624">MPKTFTDGERAAIIPVVLKGLSAGTPLTVICAGEGMPCDDTVRRWADDDAELARDIARAREAGWDAIALEAKQIIDAEPERVITTSGEDRTESRIDSAAVQWAKNRVELRLKLLAKWDPKRYGDRQLIGSDPENPLPKGFTINLVKRDQAG</sequence>
<accession>A0A5B8LGV5</accession>
<dbReference type="InterPro" id="IPR048683">
    <property type="entry name" value="Sf6_terminase"/>
</dbReference>
<protein>
    <recommendedName>
        <fullName evidence="3">Terminase small subunit protein</fullName>
    </recommendedName>
</protein>
<dbReference type="RefSeq" id="WP_146570940.1">
    <property type="nucleotide sequence ID" value="NZ_CP042306.1"/>
</dbReference>
<gene>
    <name evidence="1" type="ORF">FPZ24_08215</name>
</gene>
<evidence type="ECO:0000313" key="1">
    <source>
        <dbReference type="EMBL" id="QDZ07467.1"/>
    </source>
</evidence>
<organism evidence="1 2">
    <name type="scientific">Sphingomonas panacisoli</name>
    <dbReference type="NCBI Taxonomy" id="1813879"/>
    <lineage>
        <taxon>Bacteria</taxon>
        <taxon>Pseudomonadati</taxon>
        <taxon>Pseudomonadota</taxon>
        <taxon>Alphaproteobacteria</taxon>
        <taxon>Sphingomonadales</taxon>
        <taxon>Sphingomonadaceae</taxon>
        <taxon>Sphingomonas</taxon>
    </lineage>
</organism>
<dbReference type="EMBL" id="CP042306">
    <property type="protein sequence ID" value="QDZ07467.1"/>
    <property type="molecule type" value="Genomic_DNA"/>
</dbReference>
<evidence type="ECO:0000313" key="2">
    <source>
        <dbReference type="Proteomes" id="UP000315673"/>
    </source>
</evidence>
<evidence type="ECO:0008006" key="3">
    <source>
        <dbReference type="Google" id="ProtNLM"/>
    </source>
</evidence>
<dbReference type="Gene3D" id="1.10.10.60">
    <property type="entry name" value="Homeodomain-like"/>
    <property type="match status" value="1"/>
</dbReference>
<dbReference type="Proteomes" id="UP000315673">
    <property type="component" value="Chromosome"/>
</dbReference>